<dbReference type="EMBL" id="JAODUP010000075">
    <property type="protein sequence ID" value="KAK2163669.1"/>
    <property type="molecule type" value="Genomic_DNA"/>
</dbReference>
<comment type="caution">
    <text evidence="1">The sequence shown here is derived from an EMBL/GenBank/DDBJ whole genome shotgun (WGS) entry which is preliminary data.</text>
</comment>
<keyword evidence="2" id="KW-1185">Reference proteome</keyword>
<proteinExistence type="predicted"/>
<sequence>MAEIGRDLVESPFGPLHYNVSIKKLCLDFWCCLLGEFRVCKNKWKFHQSYSKDEDSGDISLLFTYIVIGLNWREPFINESAETCTTFSSESVAIPRHTQFRIEVADDINDYAEVTMIGTNLGCGHNLYVSPLSRSETEKWTGHWTTCPFKGSVDVRRRRDLFI</sequence>
<name>A0AAD9K2F3_9ANNE</name>
<dbReference type="AlphaFoldDB" id="A0AAD9K2F3"/>
<reference evidence="1" key="1">
    <citation type="journal article" date="2023" name="Mol. Biol. Evol.">
        <title>Third-Generation Sequencing Reveals the Adaptive Role of the Epigenome in Three Deep-Sea Polychaetes.</title>
        <authorList>
            <person name="Perez M."/>
            <person name="Aroh O."/>
            <person name="Sun Y."/>
            <person name="Lan Y."/>
            <person name="Juniper S.K."/>
            <person name="Young C.R."/>
            <person name="Angers B."/>
            <person name="Qian P.Y."/>
        </authorList>
    </citation>
    <scope>NUCLEOTIDE SEQUENCE</scope>
    <source>
        <strain evidence="1">P08H-3</strain>
    </source>
</reference>
<evidence type="ECO:0000313" key="1">
    <source>
        <dbReference type="EMBL" id="KAK2163669.1"/>
    </source>
</evidence>
<protein>
    <submittedName>
        <fullName evidence="1">Uncharacterized protein</fullName>
    </submittedName>
</protein>
<gene>
    <name evidence="1" type="ORF">LSH36_75g02044</name>
</gene>
<accession>A0AAD9K2F3</accession>
<organism evidence="1 2">
    <name type="scientific">Paralvinella palmiformis</name>
    <dbReference type="NCBI Taxonomy" id="53620"/>
    <lineage>
        <taxon>Eukaryota</taxon>
        <taxon>Metazoa</taxon>
        <taxon>Spiralia</taxon>
        <taxon>Lophotrochozoa</taxon>
        <taxon>Annelida</taxon>
        <taxon>Polychaeta</taxon>
        <taxon>Sedentaria</taxon>
        <taxon>Canalipalpata</taxon>
        <taxon>Terebellida</taxon>
        <taxon>Terebelliformia</taxon>
        <taxon>Alvinellidae</taxon>
        <taxon>Paralvinella</taxon>
    </lineage>
</organism>
<dbReference type="Proteomes" id="UP001208570">
    <property type="component" value="Unassembled WGS sequence"/>
</dbReference>
<evidence type="ECO:0000313" key="2">
    <source>
        <dbReference type="Proteomes" id="UP001208570"/>
    </source>
</evidence>